<proteinExistence type="predicted"/>
<dbReference type="FunFam" id="3.30.465.10:FF:000017">
    <property type="entry name" value="Xanthine dehydrogenase, FAD binding subunit"/>
    <property type="match status" value="1"/>
</dbReference>
<dbReference type="InterPro" id="IPR002346">
    <property type="entry name" value="Mopterin_DH_FAD-bd"/>
</dbReference>
<dbReference type="InterPro" id="IPR016166">
    <property type="entry name" value="FAD-bd_PCMH"/>
</dbReference>
<sequence>MATIVGSVKPPPFDYVRAANLDDVWDALDADEDAKVIAGGQSLIPLLSLRFASPSLLVDLGALGELTGVQLTDSVLRIGALTRHCEVERNAAIRAAAPLLAEAATWVAHPQIRNRGTLGGSVAHGDSAAEFPAALLALDATMVARSRAGERRVAATDFFLSYFTTALEPGEILAAVELPVARSSSTWGFAEFARRRGDYAIGGAAVQAERDADGSCRSVRAGLLAAGPAPCLAPGLADAFAGRVVDRQLIAGVVDEALARLAPGENVHGSAGYRKDVIGEMLRRALASAFELGEVA</sequence>
<dbReference type="Proteomes" id="UP000636793">
    <property type="component" value="Unassembled WGS sequence"/>
</dbReference>
<organism evidence="5 6">
    <name type="scientific">Flexivirga endophytica</name>
    <dbReference type="NCBI Taxonomy" id="1849103"/>
    <lineage>
        <taxon>Bacteria</taxon>
        <taxon>Bacillati</taxon>
        <taxon>Actinomycetota</taxon>
        <taxon>Actinomycetes</taxon>
        <taxon>Micrococcales</taxon>
        <taxon>Dermacoccaceae</taxon>
        <taxon>Flexivirga</taxon>
    </lineage>
</organism>
<dbReference type="Gene3D" id="3.30.43.10">
    <property type="entry name" value="Uridine Diphospho-n-acetylenolpyruvylglucosamine Reductase, domain 2"/>
    <property type="match status" value="1"/>
</dbReference>
<evidence type="ECO:0000313" key="6">
    <source>
        <dbReference type="Proteomes" id="UP000636793"/>
    </source>
</evidence>
<comment type="caution">
    <text evidence="5">The sequence shown here is derived from an EMBL/GenBank/DDBJ whole genome shotgun (WGS) entry which is preliminary data.</text>
</comment>
<keyword evidence="3" id="KW-0560">Oxidoreductase</keyword>
<keyword evidence="6" id="KW-1185">Reference proteome</keyword>
<feature type="domain" description="FAD-binding PCMH-type" evidence="4">
    <location>
        <begin position="8"/>
        <end position="183"/>
    </location>
</feature>
<dbReference type="PROSITE" id="PS51387">
    <property type="entry name" value="FAD_PCMH"/>
    <property type="match status" value="1"/>
</dbReference>
<dbReference type="SUPFAM" id="SSF56176">
    <property type="entry name" value="FAD-binding/transporter-associated domain-like"/>
    <property type="match status" value="1"/>
</dbReference>
<keyword evidence="1" id="KW-0285">Flavoprotein</keyword>
<evidence type="ECO:0000256" key="3">
    <source>
        <dbReference type="ARBA" id="ARBA00023002"/>
    </source>
</evidence>
<dbReference type="AlphaFoldDB" id="A0A916SXN6"/>
<evidence type="ECO:0000256" key="2">
    <source>
        <dbReference type="ARBA" id="ARBA00022827"/>
    </source>
</evidence>
<protein>
    <submittedName>
        <fullName evidence="5">Carbon monoxide dehydrogenase</fullName>
    </submittedName>
</protein>
<dbReference type="PANTHER" id="PTHR42659:SF2">
    <property type="entry name" value="XANTHINE DEHYDROGENASE SUBUNIT C-RELATED"/>
    <property type="match status" value="1"/>
</dbReference>
<evidence type="ECO:0000256" key="1">
    <source>
        <dbReference type="ARBA" id="ARBA00022630"/>
    </source>
</evidence>
<dbReference type="EMBL" id="BMHI01000001">
    <property type="protein sequence ID" value="GGB21608.1"/>
    <property type="molecule type" value="Genomic_DNA"/>
</dbReference>
<dbReference type="Gene3D" id="3.30.465.10">
    <property type="match status" value="1"/>
</dbReference>
<dbReference type="InterPro" id="IPR005107">
    <property type="entry name" value="CO_DH_flav_C"/>
</dbReference>
<dbReference type="GO" id="GO:0016491">
    <property type="term" value="F:oxidoreductase activity"/>
    <property type="evidence" value="ECO:0007669"/>
    <property type="project" value="UniProtKB-KW"/>
</dbReference>
<dbReference type="GO" id="GO:0071949">
    <property type="term" value="F:FAD binding"/>
    <property type="evidence" value="ECO:0007669"/>
    <property type="project" value="InterPro"/>
</dbReference>
<dbReference type="SMART" id="SM01092">
    <property type="entry name" value="CO_deh_flav_C"/>
    <property type="match status" value="1"/>
</dbReference>
<dbReference type="InterPro" id="IPR016169">
    <property type="entry name" value="FAD-bd_PCMH_sub2"/>
</dbReference>
<name>A0A916SXN6_9MICO</name>
<dbReference type="InterPro" id="IPR036683">
    <property type="entry name" value="CO_DH_flav_C_dom_sf"/>
</dbReference>
<gene>
    <name evidence="5" type="ORF">GCM10011492_09390</name>
</gene>
<reference evidence="5" key="1">
    <citation type="journal article" date="2014" name="Int. J. Syst. Evol. Microbiol.">
        <title>Complete genome sequence of Corynebacterium casei LMG S-19264T (=DSM 44701T), isolated from a smear-ripened cheese.</title>
        <authorList>
            <consortium name="US DOE Joint Genome Institute (JGI-PGF)"/>
            <person name="Walter F."/>
            <person name="Albersmeier A."/>
            <person name="Kalinowski J."/>
            <person name="Ruckert C."/>
        </authorList>
    </citation>
    <scope>NUCLEOTIDE SEQUENCE</scope>
    <source>
        <strain evidence="5">CGMCC 1.15085</strain>
    </source>
</reference>
<evidence type="ECO:0000259" key="4">
    <source>
        <dbReference type="PROSITE" id="PS51387"/>
    </source>
</evidence>
<dbReference type="InterPro" id="IPR036318">
    <property type="entry name" value="FAD-bd_PCMH-like_sf"/>
</dbReference>
<accession>A0A916SXN6</accession>
<dbReference type="SUPFAM" id="SSF55447">
    <property type="entry name" value="CO dehydrogenase flavoprotein C-terminal domain-like"/>
    <property type="match status" value="1"/>
</dbReference>
<dbReference type="Gene3D" id="3.30.390.50">
    <property type="entry name" value="CO dehydrogenase flavoprotein, C-terminal domain"/>
    <property type="match status" value="1"/>
</dbReference>
<dbReference type="InterPro" id="IPR016167">
    <property type="entry name" value="FAD-bd_PCMH_sub1"/>
</dbReference>
<reference evidence="5" key="2">
    <citation type="submission" date="2020-09" db="EMBL/GenBank/DDBJ databases">
        <authorList>
            <person name="Sun Q."/>
            <person name="Zhou Y."/>
        </authorList>
    </citation>
    <scope>NUCLEOTIDE SEQUENCE</scope>
    <source>
        <strain evidence="5">CGMCC 1.15085</strain>
    </source>
</reference>
<dbReference type="Pfam" id="PF00941">
    <property type="entry name" value="FAD_binding_5"/>
    <property type="match status" value="1"/>
</dbReference>
<dbReference type="InterPro" id="IPR051312">
    <property type="entry name" value="Diverse_Substr_Oxidored"/>
</dbReference>
<keyword evidence="2" id="KW-0274">FAD</keyword>
<dbReference type="Pfam" id="PF03450">
    <property type="entry name" value="CO_deh_flav_C"/>
    <property type="match status" value="1"/>
</dbReference>
<dbReference type="PANTHER" id="PTHR42659">
    <property type="entry name" value="XANTHINE DEHYDROGENASE SUBUNIT C-RELATED"/>
    <property type="match status" value="1"/>
</dbReference>
<evidence type="ECO:0000313" key="5">
    <source>
        <dbReference type="EMBL" id="GGB21608.1"/>
    </source>
</evidence>